<dbReference type="InterPro" id="IPR050832">
    <property type="entry name" value="Bact_Acetyltransf"/>
</dbReference>
<organism evidence="4 5">
    <name type="scientific">Secundilactobacillus mixtipabuli</name>
    <dbReference type="NCBI Taxonomy" id="1435342"/>
    <lineage>
        <taxon>Bacteria</taxon>
        <taxon>Bacillati</taxon>
        <taxon>Bacillota</taxon>
        <taxon>Bacilli</taxon>
        <taxon>Lactobacillales</taxon>
        <taxon>Lactobacillaceae</taxon>
        <taxon>Secundilactobacillus</taxon>
    </lineage>
</organism>
<evidence type="ECO:0000256" key="1">
    <source>
        <dbReference type="ARBA" id="ARBA00022679"/>
    </source>
</evidence>
<proteinExistence type="predicted"/>
<dbReference type="Pfam" id="PF00583">
    <property type="entry name" value="Acetyltransf_1"/>
    <property type="match status" value="1"/>
</dbReference>
<dbReference type="Gene3D" id="3.40.630.30">
    <property type="match status" value="1"/>
</dbReference>
<dbReference type="SUPFAM" id="SSF55729">
    <property type="entry name" value="Acyl-CoA N-acyltransferases (Nat)"/>
    <property type="match status" value="1"/>
</dbReference>
<accession>A0A1Z5IED2</accession>
<keyword evidence="1 4" id="KW-0808">Transferase</keyword>
<feature type="domain" description="N-acetyltransferase" evidence="3">
    <location>
        <begin position="1"/>
        <end position="140"/>
    </location>
</feature>
<dbReference type="CDD" id="cd04301">
    <property type="entry name" value="NAT_SF"/>
    <property type="match status" value="1"/>
</dbReference>
<keyword evidence="5" id="KW-1185">Reference proteome</keyword>
<dbReference type="EMBL" id="BCMF01000010">
    <property type="protein sequence ID" value="GAX00009.1"/>
    <property type="molecule type" value="Genomic_DNA"/>
</dbReference>
<sequence length="140" mass="15997">MKVRPMKPSDQPAVATIYLQDRQRYFPWVAHPDIADFFHDSHGEAIFVAEINGQIAGFASLLRVMDFVHLLFVAPEFRHKGVGHALIQHLRQEAVGTLTLKCVMDNEAALRFYAHEGFAIKREDRLAVPANYTLVDRIKR</sequence>
<dbReference type="InterPro" id="IPR016181">
    <property type="entry name" value="Acyl_CoA_acyltransferase"/>
</dbReference>
<evidence type="ECO:0000313" key="4">
    <source>
        <dbReference type="EMBL" id="GAX00009.1"/>
    </source>
</evidence>
<comment type="caution">
    <text evidence="4">The sequence shown here is derived from an EMBL/GenBank/DDBJ whole genome shotgun (WGS) entry which is preliminary data.</text>
</comment>
<dbReference type="Proteomes" id="UP000198374">
    <property type="component" value="Unassembled WGS sequence"/>
</dbReference>
<gene>
    <name evidence="4" type="ORF">IWT30_01988</name>
</gene>
<evidence type="ECO:0000313" key="5">
    <source>
        <dbReference type="Proteomes" id="UP000198374"/>
    </source>
</evidence>
<reference evidence="4 5" key="1">
    <citation type="submission" date="2015-11" db="EMBL/GenBank/DDBJ databases">
        <title>Draft genome sequences of new species of the genus Lactobacillus isolated from orchardgrass silage.</title>
        <authorList>
            <person name="Tohno M."/>
            <person name="Tanizawa Y."/>
            <person name="Arita M."/>
        </authorList>
    </citation>
    <scope>NUCLEOTIDE SEQUENCE [LARGE SCALE GENOMIC DNA]</scope>
    <source>
        <strain evidence="4 5">IWT30</strain>
    </source>
</reference>
<evidence type="ECO:0000256" key="2">
    <source>
        <dbReference type="ARBA" id="ARBA00023315"/>
    </source>
</evidence>
<dbReference type="InterPro" id="IPR000182">
    <property type="entry name" value="GNAT_dom"/>
</dbReference>
<dbReference type="AlphaFoldDB" id="A0A1Z5IED2"/>
<dbReference type="GO" id="GO:0016747">
    <property type="term" value="F:acyltransferase activity, transferring groups other than amino-acyl groups"/>
    <property type="evidence" value="ECO:0007669"/>
    <property type="project" value="InterPro"/>
</dbReference>
<dbReference type="PANTHER" id="PTHR43877">
    <property type="entry name" value="AMINOALKYLPHOSPHONATE N-ACETYLTRANSFERASE-RELATED-RELATED"/>
    <property type="match status" value="1"/>
</dbReference>
<protein>
    <submittedName>
        <fullName evidence="4">GNAT family acetyltransferase</fullName>
    </submittedName>
</protein>
<dbReference type="RefSeq" id="WP_225360269.1">
    <property type="nucleotide sequence ID" value="NZ_BCMF01000010.1"/>
</dbReference>
<keyword evidence="2" id="KW-0012">Acyltransferase</keyword>
<dbReference type="PROSITE" id="PS51186">
    <property type="entry name" value="GNAT"/>
    <property type="match status" value="1"/>
</dbReference>
<evidence type="ECO:0000259" key="3">
    <source>
        <dbReference type="PROSITE" id="PS51186"/>
    </source>
</evidence>
<name>A0A1Z5IED2_9LACO</name>